<dbReference type="InterPro" id="IPR015421">
    <property type="entry name" value="PyrdxlP-dep_Trfase_major"/>
</dbReference>
<keyword evidence="6" id="KW-0663">Pyridoxal phosphate</keyword>
<protein>
    <recommendedName>
        <fullName evidence="4">threonine-phosphate decarboxylase</fullName>
        <ecNumber evidence="4">4.1.1.81</ecNumber>
    </recommendedName>
    <alternativeName>
        <fullName evidence="8">L-threonine-O-3-phosphate decarboxylase</fullName>
    </alternativeName>
</protein>
<keyword evidence="5" id="KW-0169">Cobalamin biosynthesis</keyword>
<evidence type="ECO:0000256" key="7">
    <source>
        <dbReference type="ARBA" id="ARBA00023239"/>
    </source>
</evidence>
<organism evidence="11 12">
    <name type="scientific">Uliginosibacterium aquaticum</name>
    <dbReference type="NCBI Taxonomy" id="2731212"/>
    <lineage>
        <taxon>Bacteria</taxon>
        <taxon>Pseudomonadati</taxon>
        <taxon>Pseudomonadota</taxon>
        <taxon>Betaproteobacteria</taxon>
        <taxon>Rhodocyclales</taxon>
        <taxon>Zoogloeaceae</taxon>
        <taxon>Uliginosibacterium</taxon>
    </lineage>
</organism>
<evidence type="ECO:0000256" key="8">
    <source>
        <dbReference type="ARBA" id="ARBA00029996"/>
    </source>
</evidence>
<evidence type="ECO:0000256" key="2">
    <source>
        <dbReference type="ARBA" id="ARBA00003444"/>
    </source>
</evidence>
<evidence type="ECO:0000256" key="1">
    <source>
        <dbReference type="ARBA" id="ARBA00001933"/>
    </source>
</evidence>
<dbReference type="GO" id="GO:0048472">
    <property type="term" value="F:threonine-phosphate decarboxylase activity"/>
    <property type="evidence" value="ECO:0007669"/>
    <property type="project" value="UniProtKB-EC"/>
</dbReference>
<dbReference type="Pfam" id="PF00155">
    <property type="entry name" value="Aminotran_1_2"/>
    <property type="match status" value="1"/>
</dbReference>
<dbReference type="InterPro" id="IPR004839">
    <property type="entry name" value="Aminotransferase_I/II_large"/>
</dbReference>
<accession>A0ABX2IIH0</accession>
<dbReference type="PANTHER" id="PTHR42885:SF1">
    <property type="entry name" value="THREONINE-PHOSPHATE DECARBOXYLASE"/>
    <property type="match status" value="1"/>
</dbReference>
<comment type="caution">
    <text evidence="11">The sequence shown here is derived from an EMBL/GenBank/DDBJ whole genome shotgun (WGS) entry which is preliminary data.</text>
</comment>
<sequence length="332" mass="36039">MLLLTSSKLTHGGRLRTAAHDFRIPLQHWLDLSTGINPTGWPVPPLPAEVWRRLPEDDDGLAMASLAYFGGQRVLPLAGSQAAIQTLPQLFTPRRVGILSPCYAEHFKAWHGAGHQVELIDYADAAQAIERLDVLLLTNPNNPTGRIVPPTTLREWHSRLAARGGLLVVDEAFIDATPELSVLSDTRQPGLIVLRSLGKFWGLAGIRCGFIAAEDRLLDALADRLGPWTVSGPARWVAQRALADRAWHAEQSAQLAAASARLAALLSAHALHSPSGCALFRWVPTPLAGELFTAFAQGAVLLRAFDGGLRFGLPGDEAQWQKLDAVLNEVMR</sequence>
<comment type="pathway">
    <text evidence="3">Cofactor biosynthesis; adenosylcobalamin biosynthesis.</text>
</comment>
<comment type="function">
    <text evidence="2">Decarboxylates L-threonine-O-3-phosphate to yield (R)-1-amino-2-propanol O-2-phosphate, the precursor for the linkage between the nucleotide loop and the corrin ring in cobalamin.</text>
</comment>
<dbReference type="SUPFAM" id="SSF53383">
    <property type="entry name" value="PLP-dependent transferases"/>
    <property type="match status" value="1"/>
</dbReference>
<dbReference type="EC" id="4.1.1.81" evidence="4"/>
<keyword evidence="12" id="KW-1185">Reference proteome</keyword>
<dbReference type="InterPro" id="IPR015424">
    <property type="entry name" value="PyrdxlP-dep_Trfase"/>
</dbReference>
<evidence type="ECO:0000256" key="4">
    <source>
        <dbReference type="ARBA" id="ARBA00012285"/>
    </source>
</evidence>
<keyword evidence="7 11" id="KW-0456">Lyase</keyword>
<evidence type="ECO:0000256" key="9">
    <source>
        <dbReference type="ARBA" id="ARBA00048531"/>
    </source>
</evidence>
<dbReference type="InterPro" id="IPR015422">
    <property type="entry name" value="PyrdxlP-dep_Trfase_small"/>
</dbReference>
<evidence type="ECO:0000256" key="6">
    <source>
        <dbReference type="ARBA" id="ARBA00022898"/>
    </source>
</evidence>
<reference evidence="11 12" key="1">
    <citation type="submission" date="2020-06" db="EMBL/GenBank/DDBJ databases">
        <title>Draft genome of Uliginosibacterium sp. IMCC34675.</title>
        <authorList>
            <person name="Song J."/>
        </authorList>
    </citation>
    <scope>NUCLEOTIDE SEQUENCE [LARGE SCALE GENOMIC DNA]</scope>
    <source>
        <strain evidence="11 12">IMCC34675</strain>
    </source>
</reference>
<evidence type="ECO:0000256" key="5">
    <source>
        <dbReference type="ARBA" id="ARBA00022573"/>
    </source>
</evidence>
<feature type="domain" description="Aminotransferase class I/classII large" evidence="10">
    <location>
        <begin position="71"/>
        <end position="269"/>
    </location>
</feature>
<dbReference type="NCBIfam" id="TIGR01140">
    <property type="entry name" value="L_thr_O3P_dcar"/>
    <property type="match status" value="1"/>
</dbReference>
<comment type="cofactor">
    <cofactor evidence="1">
        <name>pyridoxal 5'-phosphate</name>
        <dbReference type="ChEBI" id="CHEBI:597326"/>
    </cofactor>
</comment>
<gene>
    <name evidence="11" type="ORF">HJ583_013715</name>
</gene>
<dbReference type="CDD" id="cd00609">
    <property type="entry name" value="AAT_like"/>
    <property type="match status" value="1"/>
</dbReference>
<dbReference type="EMBL" id="JABCSC020000003">
    <property type="protein sequence ID" value="NSL56092.1"/>
    <property type="molecule type" value="Genomic_DNA"/>
</dbReference>
<comment type="catalytic activity">
    <reaction evidence="9">
        <text>O-phospho-L-threonine + H(+) = (R)-1-aminopropan-2-yl phosphate + CO2</text>
        <dbReference type="Rhea" id="RHEA:11492"/>
        <dbReference type="ChEBI" id="CHEBI:15378"/>
        <dbReference type="ChEBI" id="CHEBI:16526"/>
        <dbReference type="ChEBI" id="CHEBI:58563"/>
        <dbReference type="ChEBI" id="CHEBI:58675"/>
        <dbReference type="EC" id="4.1.1.81"/>
    </reaction>
</comment>
<dbReference type="Gene3D" id="3.90.1150.10">
    <property type="entry name" value="Aspartate Aminotransferase, domain 1"/>
    <property type="match status" value="1"/>
</dbReference>
<dbReference type="Proteomes" id="UP000778523">
    <property type="component" value="Unassembled WGS sequence"/>
</dbReference>
<evidence type="ECO:0000313" key="11">
    <source>
        <dbReference type="EMBL" id="NSL56092.1"/>
    </source>
</evidence>
<dbReference type="Gene3D" id="3.40.640.10">
    <property type="entry name" value="Type I PLP-dependent aspartate aminotransferase-like (Major domain)"/>
    <property type="match status" value="1"/>
</dbReference>
<evidence type="ECO:0000313" key="12">
    <source>
        <dbReference type="Proteomes" id="UP000778523"/>
    </source>
</evidence>
<dbReference type="InterPro" id="IPR005860">
    <property type="entry name" value="CobD"/>
</dbReference>
<proteinExistence type="predicted"/>
<dbReference type="PANTHER" id="PTHR42885">
    <property type="entry name" value="HISTIDINOL-PHOSPHATE AMINOTRANSFERASE-RELATED"/>
    <property type="match status" value="1"/>
</dbReference>
<name>A0ABX2IIH0_9RHOO</name>
<evidence type="ECO:0000256" key="3">
    <source>
        <dbReference type="ARBA" id="ARBA00004953"/>
    </source>
</evidence>
<evidence type="ECO:0000259" key="10">
    <source>
        <dbReference type="Pfam" id="PF00155"/>
    </source>
</evidence>